<feature type="transmembrane region" description="Helical" evidence="1">
    <location>
        <begin position="514"/>
        <end position="531"/>
    </location>
</feature>
<gene>
    <name evidence="4" type="ORF">RFI_17751</name>
</gene>
<feature type="domain" description="Metallo-beta-lactamase" evidence="3">
    <location>
        <begin position="95"/>
        <end position="403"/>
    </location>
</feature>
<name>X6N2E0_RETFI</name>
<dbReference type="InterPro" id="IPR001279">
    <property type="entry name" value="Metallo-B-lactamas"/>
</dbReference>
<proteinExistence type="predicted"/>
<sequence length="717" mass="82681">MERYKSKWFAVCVLGISAYLLSSKLSVNNTVDVESLRLLSNTFVEEKLQNHSHEFDVAQITEIKKKKERVKNKTNTKKKKKKVTEGVFVAIGYAIANSVIVECNESLVVIDTTESIASASRIREDLLTSFPRLQQKKVKYVVYTHYHPDHTFGTKGWVDDERNPPVVIAHPQTTKELERILSLTSTITQVRAQRQFGTILKKLKDSIEPHAFSHLDAHGGDRSSHYGHECGSDHTFDYAAAGAAQDQDEQLRLQQVFQNDSSIFVNSGIGPFLVFEGPFDRSMFYPTLILNQTIEILDLDGTLQFIFYRNIEYMYTYVVVVIVCNFGEGVTFEFHHAPGETIDQIFIYLPEKRVLLPADNVYRAFPNIYAIRGSPTRPAREWVKSIDSMRALSPFPRYLVPHHTQPVYGEEAIYDVLTSYRDGIAFVHDQTIRFVNLGYVPDDIVVLVRQSMPERLLSHPFLQEFYGTIDWSVRAIFQAYLGWFSGDPVDLYPLSKQQQGTYTFVSQRRIRGCFFVFVFFFLSVNHCYLVFSIRLTKMVKSPNVILETAQDSLLNHEKRDDCQWALQLSDALLFLSKPANEMSKEDLILAMTETEVSKALDIKIKALQCLASYMTSANGRNYYLTSAYELLHQKHADSEYVSERDREWVSHVVPLEQLFQMLPVRFKANEVKMFNSSMCFHFTDMREFYMLTIRDGVVEVCLNFVCLCEQKKKKKFM</sequence>
<dbReference type="Gene3D" id="3.30.1050.10">
    <property type="entry name" value="SCP2 sterol-binding domain"/>
    <property type="match status" value="1"/>
</dbReference>
<keyword evidence="5" id="KW-1185">Reference proteome</keyword>
<comment type="caution">
    <text evidence="4">The sequence shown here is derived from an EMBL/GenBank/DDBJ whole genome shotgun (WGS) entry which is preliminary data.</text>
</comment>
<dbReference type="InterPro" id="IPR036866">
    <property type="entry name" value="RibonucZ/Hydroxyglut_hydro"/>
</dbReference>
<dbReference type="CDD" id="cd07710">
    <property type="entry name" value="arylsulfatase_Sdsa1-like_MBL-fold"/>
    <property type="match status" value="1"/>
</dbReference>
<evidence type="ECO:0000313" key="5">
    <source>
        <dbReference type="Proteomes" id="UP000023152"/>
    </source>
</evidence>
<dbReference type="Proteomes" id="UP000023152">
    <property type="component" value="Unassembled WGS sequence"/>
</dbReference>
<keyword evidence="1" id="KW-0812">Transmembrane</keyword>
<dbReference type="InterPro" id="IPR029228">
    <property type="entry name" value="Alkyl_sulf_dimr"/>
</dbReference>
<organism evidence="4 5">
    <name type="scientific">Reticulomyxa filosa</name>
    <dbReference type="NCBI Taxonomy" id="46433"/>
    <lineage>
        <taxon>Eukaryota</taxon>
        <taxon>Sar</taxon>
        <taxon>Rhizaria</taxon>
        <taxon>Retaria</taxon>
        <taxon>Foraminifera</taxon>
        <taxon>Monothalamids</taxon>
        <taxon>Reticulomyxidae</taxon>
        <taxon>Reticulomyxa</taxon>
    </lineage>
</organism>
<evidence type="ECO:0000259" key="3">
    <source>
        <dbReference type="SMART" id="SM00849"/>
    </source>
</evidence>
<dbReference type="EMBL" id="ASPP01013633">
    <property type="protein sequence ID" value="ETO19477.1"/>
    <property type="molecule type" value="Genomic_DNA"/>
</dbReference>
<dbReference type="InterPro" id="IPR036527">
    <property type="entry name" value="SCP2_sterol-bd_dom_sf"/>
</dbReference>
<dbReference type="AlphaFoldDB" id="X6N2E0"/>
<dbReference type="OMA" id="HADSEYV"/>
<dbReference type="InterPro" id="IPR052195">
    <property type="entry name" value="Bact_Alkyl/Aryl-Sulfatase"/>
</dbReference>
<evidence type="ECO:0000256" key="2">
    <source>
        <dbReference type="SAM" id="SignalP"/>
    </source>
</evidence>
<dbReference type="Gene3D" id="3.60.15.30">
    <property type="entry name" value="Metallo-beta-lactamase domain"/>
    <property type="match status" value="2"/>
</dbReference>
<dbReference type="GO" id="GO:0046983">
    <property type="term" value="F:protein dimerization activity"/>
    <property type="evidence" value="ECO:0007669"/>
    <property type="project" value="InterPro"/>
</dbReference>
<dbReference type="Gene3D" id="1.25.40.880">
    <property type="entry name" value="Alkyl sulfatase, dimerisation domain"/>
    <property type="match status" value="2"/>
</dbReference>
<keyword evidence="1" id="KW-0472">Membrane</keyword>
<dbReference type="GO" id="GO:0018741">
    <property type="term" value="F:linear primary-alkylsulfatase activity"/>
    <property type="evidence" value="ECO:0007669"/>
    <property type="project" value="InterPro"/>
</dbReference>
<dbReference type="InterPro" id="IPR044097">
    <property type="entry name" value="Bds1/SdsA1_MBL-fold"/>
</dbReference>
<dbReference type="OrthoDB" id="449487at2759"/>
<evidence type="ECO:0000313" key="4">
    <source>
        <dbReference type="EMBL" id="ETO19477.1"/>
    </source>
</evidence>
<dbReference type="GO" id="GO:0018909">
    <property type="term" value="P:dodecyl sulfate metabolic process"/>
    <property type="evidence" value="ECO:0007669"/>
    <property type="project" value="InterPro"/>
</dbReference>
<accession>X6N2E0</accession>
<dbReference type="SUPFAM" id="SSF56281">
    <property type="entry name" value="Metallo-hydrolase/oxidoreductase"/>
    <property type="match status" value="1"/>
</dbReference>
<protein>
    <recommendedName>
        <fullName evidence="3">Metallo-beta-lactamase domain-containing protein</fullName>
    </recommendedName>
</protein>
<feature type="chain" id="PRO_5004975518" description="Metallo-beta-lactamase domain-containing protein" evidence="2">
    <location>
        <begin position="24"/>
        <end position="717"/>
    </location>
</feature>
<dbReference type="SMART" id="SM00849">
    <property type="entry name" value="Lactamase_B"/>
    <property type="match status" value="1"/>
</dbReference>
<dbReference type="Pfam" id="PF14863">
    <property type="entry name" value="Alkyl_sulf_dimr"/>
    <property type="match status" value="1"/>
</dbReference>
<dbReference type="PANTHER" id="PTHR43223">
    <property type="entry name" value="ALKYL/ARYL-SULFATASE"/>
    <property type="match status" value="1"/>
</dbReference>
<dbReference type="Pfam" id="PF00753">
    <property type="entry name" value="Lactamase_B"/>
    <property type="match status" value="1"/>
</dbReference>
<keyword evidence="1" id="KW-1133">Transmembrane helix</keyword>
<reference evidence="4 5" key="1">
    <citation type="journal article" date="2013" name="Curr. Biol.">
        <title>The Genome of the Foraminiferan Reticulomyxa filosa.</title>
        <authorList>
            <person name="Glockner G."/>
            <person name="Hulsmann N."/>
            <person name="Schleicher M."/>
            <person name="Noegel A.A."/>
            <person name="Eichinger L."/>
            <person name="Gallinger C."/>
            <person name="Pawlowski J."/>
            <person name="Sierra R."/>
            <person name="Euteneuer U."/>
            <person name="Pillet L."/>
            <person name="Moustafa A."/>
            <person name="Platzer M."/>
            <person name="Groth M."/>
            <person name="Szafranski K."/>
            <person name="Schliwa M."/>
        </authorList>
    </citation>
    <scope>NUCLEOTIDE SEQUENCE [LARGE SCALE GENOMIC DNA]</scope>
</reference>
<evidence type="ECO:0000256" key="1">
    <source>
        <dbReference type="SAM" id="Phobius"/>
    </source>
</evidence>
<dbReference type="InterPro" id="IPR038536">
    <property type="entry name" value="Alkyl/aryl-sulf_dimr_sf"/>
</dbReference>
<keyword evidence="2" id="KW-0732">Signal</keyword>
<feature type="signal peptide" evidence="2">
    <location>
        <begin position="1"/>
        <end position="23"/>
    </location>
</feature>
<dbReference type="PANTHER" id="PTHR43223:SF1">
    <property type="entry name" value="ALKYL_ARYL-SULFATASE BDS1"/>
    <property type="match status" value="1"/>
</dbReference>